<dbReference type="PROSITE" id="PS50110">
    <property type="entry name" value="RESPONSE_REGULATORY"/>
    <property type="match status" value="2"/>
</dbReference>
<evidence type="ECO:0000313" key="13">
    <source>
        <dbReference type="EMBL" id="KKN50008.1"/>
    </source>
</evidence>
<dbReference type="Pfam" id="PF02518">
    <property type="entry name" value="HATPase_c"/>
    <property type="match status" value="1"/>
</dbReference>
<gene>
    <name evidence="13" type="ORF">LCGC14_0636910</name>
</gene>
<dbReference type="CDD" id="cd16922">
    <property type="entry name" value="HATPase_EvgS-ArcB-TorS-like"/>
    <property type="match status" value="1"/>
</dbReference>
<dbReference type="Pfam" id="PF01627">
    <property type="entry name" value="Hpt"/>
    <property type="match status" value="1"/>
</dbReference>
<dbReference type="InterPro" id="IPR005467">
    <property type="entry name" value="His_kinase_dom"/>
</dbReference>
<feature type="domain" description="HPt" evidence="12">
    <location>
        <begin position="456"/>
        <end position="555"/>
    </location>
</feature>
<evidence type="ECO:0000256" key="5">
    <source>
        <dbReference type="ARBA" id="ARBA00022741"/>
    </source>
</evidence>
<dbReference type="Gene3D" id="3.40.50.2300">
    <property type="match status" value="2"/>
</dbReference>
<dbReference type="PROSITE" id="PS50894">
    <property type="entry name" value="HPT"/>
    <property type="match status" value="1"/>
</dbReference>
<dbReference type="InterPro" id="IPR036641">
    <property type="entry name" value="HPT_dom_sf"/>
</dbReference>
<accession>A0A0F9U8N8</accession>
<evidence type="ECO:0008006" key="14">
    <source>
        <dbReference type="Google" id="ProtNLM"/>
    </source>
</evidence>
<dbReference type="GO" id="GO:0005524">
    <property type="term" value="F:ATP binding"/>
    <property type="evidence" value="ECO:0007669"/>
    <property type="project" value="UniProtKB-KW"/>
</dbReference>
<evidence type="ECO:0000256" key="7">
    <source>
        <dbReference type="ARBA" id="ARBA00022989"/>
    </source>
</evidence>
<dbReference type="SMART" id="SM00387">
    <property type="entry name" value="HATPase_c"/>
    <property type="match status" value="1"/>
</dbReference>
<sequence>EVLFDIDSNLPSILIGDSFRFQQILINLTGNAIKFTETGNVTISIRLLSTTKDKIDIQFSVTDTGIGISAEQAEKIFQGFEQAESSTTRRFGGTGLGLVICKNLVELMGGQLQLESELGKGSRFWFELTLEKSNNVTLKDATSQFNSQLRILIVDDNQASNEILASTVQSLGWTSERASSGQQAIEKIIHADKIDQPYQLILMDWRMPDLDGVATAEKIKALNLVHEHSVIIMVTAFGRDVLSQTQLAGEAPFKALLTKPVTPLQLITAIHQTLNGEELSQTIVTQTEQRLTDLRILLVEDNAFNRQIAHELLLAEGAIIDEAYDGLEAINSVFDDKNEYDIIIMDVQMPNMDGLEATRRIRADKRFVDLPILAMTANASVADRAICLAAGMNSHVGKPIELDLLIDEILTLTNKYLGSEITDSQTNHDSALLQADINNVGEIESFDIILRRCNGDKALLEKIFAMYVPNMANLLEDLADAKQSEDVNAILITIHTVKGMAVTMGAKAFFNYVVELEQALKTSNNHSQLDETAMARLNMLYQASIKSFEEMIQQHIYAAPSG</sequence>
<keyword evidence="9" id="KW-0472">Membrane</keyword>
<dbReference type="PANTHER" id="PTHR45339">
    <property type="entry name" value="HYBRID SIGNAL TRANSDUCTION HISTIDINE KINASE J"/>
    <property type="match status" value="1"/>
</dbReference>
<feature type="domain" description="Response regulatory" evidence="11">
    <location>
        <begin position="150"/>
        <end position="274"/>
    </location>
</feature>
<dbReference type="InterPro" id="IPR011006">
    <property type="entry name" value="CheY-like_superfamily"/>
</dbReference>
<evidence type="ECO:0000256" key="1">
    <source>
        <dbReference type="ARBA" id="ARBA00004651"/>
    </source>
</evidence>
<evidence type="ECO:0000256" key="2">
    <source>
        <dbReference type="ARBA" id="ARBA00022475"/>
    </source>
</evidence>
<dbReference type="InterPro" id="IPR003594">
    <property type="entry name" value="HATPase_dom"/>
</dbReference>
<dbReference type="PRINTS" id="PR00344">
    <property type="entry name" value="BCTRLSENSOR"/>
</dbReference>
<evidence type="ECO:0000256" key="4">
    <source>
        <dbReference type="ARBA" id="ARBA00022692"/>
    </source>
</evidence>
<keyword evidence="7" id="KW-1133">Transmembrane helix</keyword>
<dbReference type="SUPFAM" id="SSF52172">
    <property type="entry name" value="CheY-like"/>
    <property type="match status" value="2"/>
</dbReference>
<dbReference type="SMART" id="SM00448">
    <property type="entry name" value="REC"/>
    <property type="match status" value="2"/>
</dbReference>
<keyword evidence="3" id="KW-0597">Phosphoprotein</keyword>
<evidence type="ECO:0000259" key="12">
    <source>
        <dbReference type="PROSITE" id="PS50894"/>
    </source>
</evidence>
<dbReference type="GO" id="GO:0005886">
    <property type="term" value="C:plasma membrane"/>
    <property type="evidence" value="ECO:0007669"/>
    <property type="project" value="UniProtKB-SubCell"/>
</dbReference>
<organism evidence="13">
    <name type="scientific">marine sediment metagenome</name>
    <dbReference type="NCBI Taxonomy" id="412755"/>
    <lineage>
        <taxon>unclassified sequences</taxon>
        <taxon>metagenomes</taxon>
        <taxon>ecological metagenomes</taxon>
    </lineage>
</organism>
<evidence type="ECO:0000256" key="9">
    <source>
        <dbReference type="ARBA" id="ARBA00023136"/>
    </source>
</evidence>
<reference evidence="13" key="1">
    <citation type="journal article" date="2015" name="Nature">
        <title>Complex archaea that bridge the gap between prokaryotes and eukaryotes.</title>
        <authorList>
            <person name="Spang A."/>
            <person name="Saw J.H."/>
            <person name="Jorgensen S.L."/>
            <person name="Zaremba-Niedzwiedzka K."/>
            <person name="Martijn J."/>
            <person name="Lind A.E."/>
            <person name="van Eijk R."/>
            <person name="Schleper C."/>
            <person name="Guy L."/>
            <person name="Ettema T.J."/>
        </authorList>
    </citation>
    <scope>NUCLEOTIDE SEQUENCE</scope>
</reference>
<name>A0A0F9U8N8_9ZZZZ</name>
<keyword evidence="2" id="KW-1003">Cell membrane</keyword>
<feature type="domain" description="Histidine kinase" evidence="10">
    <location>
        <begin position="1"/>
        <end position="132"/>
    </location>
</feature>
<keyword evidence="6" id="KW-0067">ATP-binding</keyword>
<dbReference type="AlphaFoldDB" id="A0A0F9U8N8"/>
<dbReference type="InterPro" id="IPR001789">
    <property type="entry name" value="Sig_transdc_resp-reg_receiver"/>
</dbReference>
<dbReference type="PANTHER" id="PTHR45339:SF1">
    <property type="entry name" value="HYBRID SIGNAL TRANSDUCTION HISTIDINE KINASE J"/>
    <property type="match status" value="1"/>
</dbReference>
<comment type="subcellular location">
    <subcellularLocation>
        <location evidence="1">Cell membrane</location>
        <topology evidence="1">Multi-pass membrane protein</topology>
    </subcellularLocation>
</comment>
<evidence type="ECO:0000259" key="11">
    <source>
        <dbReference type="PROSITE" id="PS50110"/>
    </source>
</evidence>
<dbReference type="EMBL" id="LAZR01001139">
    <property type="protein sequence ID" value="KKN50008.1"/>
    <property type="molecule type" value="Genomic_DNA"/>
</dbReference>
<feature type="domain" description="Response regulatory" evidence="11">
    <location>
        <begin position="295"/>
        <end position="413"/>
    </location>
</feature>
<keyword evidence="8" id="KW-0902">Two-component regulatory system</keyword>
<evidence type="ECO:0000259" key="10">
    <source>
        <dbReference type="PROSITE" id="PS50109"/>
    </source>
</evidence>
<dbReference type="PROSITE" id="PS50109">
    <property type="entry name" value="HIS_KIN"/>
    <property type="match status" value="1"/>
</dbReference>
<keyword evidence="5" id="KW-0547">Nucleotide-binding</keyword>
<dbReference type="SUPFAM" id="SSF55874">
    <property type="entry name" value="ATPase domain of HSP90 chaperone/DNA topoisomerase II/histidine kinase"/>
    <property type="match status" value="1"/>
</dbReference>
<evidence type="ECO:0000256" key="8">
    <source>
        <dbReference type="ARBA" id="ARBA00023012"/>
    </source>
</evidence>
<dbReference type="SUPFAM" id="SSF47226">
    <property type="entry name" value="Histidine-containing phosphotransfer domain, HPT domain"/>
    <property type="match status" value="1"/>
</dbReference>
<dbReference type="Pfam" id="PF00072">
    <property type="entry name" value="Response_reg"/>
    <property type="match status" value="2"/>
</dbReference>
<keyword evidence="4" id="KW-0812">Transmembrane</keyword>
<evidence type="ECO:0000256" key="3">
    <source>
        <dbReference type="ARBA" id="ARBA00022553"/>
    </source>
</evidence>
<dbReference type="CDD" id="cd17546">
    <property type="entry name" value="REC_hyHK_CKI1_RcsC-like"/>
    <property type="match status" value="2"/>
</dbReference>
<dbReference type="InterPro" id="IPR036890">
    <property type="entry name" value="HATPase_C_sf"/>
</dbReference>
<feature type="non-terminal residue" evidence="13">
    <location>
        <position position="1"/>
    </location>
</feature>
<proteinExistence type="predicted"/>
<dbReference type="GO" id="GO:0000160">
    <property type="term" value="P:phosphorelay signal transduction system"/>
    <property type="evidence" value="ECO:0007669"/>
    <property type="project" value="UniProtKB-KW"/>
</dbReference>
<protein>
    <recommendedName>
        <fullName evidence="14">Histidine kinase</fullName>
    </recommendedName>
</protein>
<dbReference type="GO" id="GO:0016772">
    <property type="term" value="F:transferase activity, transferring phosphorus-containing groups"/>
    <property type="evidence" value="ECO:0007669"/>
    <property type="project" value="InterPro"/>
</dbReference>
<dbReference type="Gene3D" id="3.30.565.10">
    <property type="entry name" value="Histidine kinase-like ATPase, C-terminal domain"/>
    <property type="match status" value="1"/>
</dbReference>
<dbReference type="InterPro" id="IPR008207">
    <property type="entry name" value="Sig_transdc_His_kin_Hpt_dom"/>
</dbReference>
<evidence type="ECO:0000256" key="6">
    <source>
        <dbReference type="ARBA" id="ARBA00022840"/>
    </source>
</evidence>
<dbReference type="InterPro" id="IPR004358">
    <property type="entry name" value="Sig_transdc_His_kin-like_C"/>
</dbReference>
<dbReference type="Gene3D" id="1.20.120.160">
    <property type="entry name" value="HPT domain"/>
    <property type="match status" value="1"/>
</dbReference>
<dbReference type="FunFam" id="3.30.565.10:FF:000010">
    <property type="entry name" value="Sensor histidine kinase RcsC"/>
    <property type="match status" value="1"/>
</dbReference>
<comment type="caution">
    <text evidence="13">The sequence shown here is derived from an EMBL/GenBank/DDBJ whole genome shotgun (WGS) entry which is preliminary data.</text>
</comment>